<feature type="signal peptide" evidence="1">
    <location>
        <begin position="1"/>
        <end position="24"/>
    </location>
</feature>
<evidence type="ECO:0008006" key="4">
    <source>
        <dbReference type="Google" id="ProtNLM"/>
    </source>
</evidence>
<proteinExistence type="predicted"/>
<keyword evidence="3" id="KW-1185">Reference proteome</keyword>
<name>A0A6G1QQM7_CHAAH</name>
<protein>
    <recommendedName>
        <fullName evidence="4">Secreted protein</fullName>
    </recommendedName>
</protein>
<gene>
    <name evidence="2" type="ORF">EXN66_Car020545</name>
</gene>
<dbReference type="EMBL" id="CM015732">
    <property type="protein sequence ID" value="KAF3704855.1"/>
    <property type="molecule type" value="Genomic_DNA"/>
</dbReference>
<dbReference type="AlphaFoldDB" id="A0A6G1QQM7"/>
<evidence type="ECO:0000256" key="1">
    <source>
        <dbReference type="SAM" id="SignalP"/>
    </source>
</evidence>
<reference evidence="3" key="2">
    <citation type="submission" date="2019-02" db="EMBL/GenBank/DDBJ databases">
        <title>Opniocepnalus argus Var Kimnra genome.</title>
        <authorList>
            <person name="Zhou C."/>
            <person name="Xiao S."/>
        </authorList>
    </citation>
    <scope>NUCLEOTIDE SEQUENCE [LARGE SCALE GENOMIC DNA]</scope>
</reference>
<organism evidence="2 3">
    <name type="scientific">Channa argus</name>
    <name type="common">Northern snakehead</name>
    <name type="synonym">Ophicephalus argus</name>
    <dbReference type="NCBI Taxonomy" id="215402"/>
    <lineage>
        <taxon>Eukaryota</taxon>
        <taxon>Metazoa</taxon>
        <taxon>Chordata</taxon>
        <taxon>Craniata</taxon>
        <taxon>Vertebrata</taxon>
        <taxon>Euteleostomi</taxon>
        <taxon>Actinopterygii</taxon>
        <taxon>Neopterygii</taxon>
        <taxon>Teleostei</taxon>
        <taxon>Neoteleostei</taxon>
        <taxon>Acanthomorphata</taxon>
        <taxon>Anabantaria</taxon>
        <taxon>Anabantiformes</taxon>
        <taxon>Channoidei</taxon>
        <taxon>Channidae</taxon>
        <taxon>Channa</taxon>
    </lineage>
</organism>
<reference evidence="2 3" key="1">
    <citation type="submission" date="2019-02" db="EMBL/GenBank/DDBJ databases">
        <title>Opniocepnalus argus genome.</title>
        <authorList>
            <person name="Zhou C."/>
            <person name="Xiao S."/>
        </authorList>
    </citation>
    <scope>NUCLEOTIDE SEQUENCE [LARGE SCALE GENOMIC DNA]</scope>
    <source>
        <strain evidence="2">OARG1902GOOAL</strain>
        <tissue evidence="2">Muscle</tissue>
    </source>
</reference>
<dbReference type="Proteomes" id="UP000503349">
    <property type="component" value="Chromosome 21"/>
</dbReference>
<feature type="chain" id="PRO_5026272761" description="Secreted protein" evidence="1">
    <location>
        <begin position="25"/>
        <end position="93"/>
    </location>
</feature>
<evidence type="ECO:0000313" key="2">
    <source>
        <dbReference type="EMBL" id="KAF3704855.1"/>
    </source>
</evidence>
<evidence type="ECO:0000313" key="3">
    <source>
        <dbReference type="Proteomes" id="UP000503349"/>
    </source>
</evidence>
<sequence>MLFFGVAHMLYGVCVCVCVCCTHSASEGMTQGTARGPFKQAPFDYLFICSQLCTLLPQYHHGNIRNPATFHLLLGPPLSFLSYVLFQAYSLKS</sequence>
<keyword evidence="1" id="KW-0732">Signal</keyword>
<accession>A0A6G1QQM7</accession>